<dbReference type="AlphaFoldDB" id="A0A2T4GWC7"/>
<evidence type="ECO:0000256" key="1">
    <source>
        <dbReference type="SAM" id="MobiDB-lite"/>
    </source>
</evidence>
<feature type="region of interest" description="Disordered" evidence="1">
    <location>
        <begin position="76"/>
        <end position="122"/>
    </location>
</feature>
<evidence type="ECO:0000313" key="3">
    <source>
        <dbReference type="Proteomes" id="UP000241587"/>
    </source>
</evidence>
<name>A0A2T4GWC7_FUSCU</name>
<feature type="region of interest" description="Disordered" evidence="1">
    <location>
        <begin position="146"/>
        <end position="167"/>
    </location>
</feature>
<dbReference type="Gene3D" id="3.40.390.10">
    <property type="entry name" value="Collagenase (Catalytic Domain)"/>
    <property type="match status" value="1"/>
</dbReference>
<evidence type="ECO:0000313" key="2">
    <source>
        <dbReference type="EMBL" id="PTD07848.1"/>
    </source>
</evidence>
<accession>A0A2T4GWC7</accession>
<dbReference type="EMBL" id="PVEM01000006">
    <property type="protein sequence ID" value="PTD07848.1"/>
    <property type="molecule type" value="Genomic_DNA"/>
</dbReference>
<reference evidence="2 3" key="1">
    <citation type="submission" date="2018-02" db="EMBL/GenBank/DDBJ databases">
        <title>Fusarium culmorum secondary metabolites in fungal-bacterial-plant interactions.</title>
        <authorList>
            <person name="Schmidt R."/>
        </authorList>
    </citation>
    <scope>NUCLEOTIDE SEQUENCE [LARGE SCALE GENOMIC DNA]</scope>
    <source>
        <strain evidence="2 3">PV</strain>
    </source>
</reference>
<sequence>MHTDLRNIDFGKSAGNSCDNEGTLAYTQVDEDDDDREKIHFCDISYAKPIHAADINTKMDTFSRVALHETLHYSTIGPQSKLKEEIGDQFNEDGERAYDPERAHGLNDPKQDNQPGKSENNADNYAWMSLDAIISNRCIIETTDGEKPWHSFFPDPPQSTPDTSIKP</sequence>
<dbReference type="InterPro" id="IPR024079">
    <property type="entry name" value="MetalloPept_cat_dom_sf"/>
</dbReference>
<dbReference type="GO" id="GO:0008237">
    <property type="term" value="F:metallopeptidase activity"/>
    <property type="evidence" value="ECO:0007669"/>
    <property type="project" value="InterPro"/>
</dbReference>
<gene>
    <name evidence="2" type="ORF">FCULG_00005293</name>
</gene>
<dbReference type="OrthoDB" id="2119228at2759"/>
<feature type="compositionally biased region" description="Polar residues" evidence="1">
    <location>
        <begin position="112"/>
        <end position="122"/>
    </location>
</feature>
<protein>
    <recommendedName>
        <fullName evidence="4">Lysine-specific metallo-endopeptidase domain-containing protein</fullName>
    </recommendedName>
</protein>
<evidence type="ECO:0008006" key="4">
    <source>
        <dbReference type="Google" id="ProtNLM"/>
    </source>
</evidence>
<keyword evidence="3" id="KW-1185">Reference proteome</keyword>
<comment type="caution">
    <text evidence="2">The sequence shown here is derived from an EMBL/GenBank/DDBJ whole genome shotgun (WGS) entry which is preliminary data.</text>
</comment>
<proteinExistence type="predicted"/>
<dbReference type="SUPFAM" id="SSF55486">
    <property type="entry name" value="Metalloproteases ('zincins'), catalytic domain"/>
    <property type="match status" value="1"/>
</dbReference>
<organism evidence="2 3">
    <name type="scientific">Fusarium culmorum</name>
    <dbReference type="NCBI Taxonomy" id="5516"/>
    <lineage>
        <taxon>Eukaryota</taxon>
        <taxon>Fungi</taxon>
        <taxon>Dikarya</taxon>
        <taxon>Ascomycota</taxon>
        <taxon>Pezizomycotina</taxon>
        <taxon>Sordariomycetes</taxon>
        <taxon>Hypocreomycetidae</taxon>
        <taxon>Hypocreales</taxon>
        <taxon>Nectriaceae</taxon>
        <taxon>Fusarium</taxon>
    </lineage>
</organism>
<dbReference type="Proteomes" id="UP000241587">
    <property type="component" value="Unassembled WGS sequence"/>
</dbReference>
<feature type="compositionally biased region" description="Basic and acidic residues" evidence="1">
    <location>
        <begin position="93"/>
        <end position="111"/>
    </location>
</feature>